<dbReference type="EnsemblMetazoa" id="XM_019910863.1">
    <property type="protein sequence ID" value="XP_019766422.1"/>
    <property type="gene ID" value="LOC109541872"/>
</dbReference>
<organism evidence="8 9">
    <name type="scientific">Dendroctonus ponderosae</name>
    <name type="common">Mountain pine beetle</name>
    <dbReference type="NCBI Taxonomy" id="77166"/>
    <lineage>
        <taxon>Eukaryota</taxon>
        <taxon>Metazoa</taxon>
        <taxon>Ecdysozoa</taxon>
        <taxon>Arthropoda</taxon>
        <taxon>Hexapoda</taxon>
        <taxon>Insecta</taxon>
        <taxon>Pterygota</taxon>
        <taxon>Neoptera</taxon>
        <taxon>Endopterygota</taxon>
        <taxon>Coleoptera</taxon>
        <taxon>Polyphaga</taxon>
        <taxon>Cucujiformia</taxon>
        <taxon>Curculionidae</taxon>
        <taxon>Scolytinae</taxon>
        <taxon>Dendroctonus</taxon>
    </lineage>
</organism>
<dbReference type="InterPro" id="IPR039182">
    <property type="entry name" value="Pop1"/>
</dbReference>
<dbReference type="GO" id="GO:0000172">
    <property type="term" value="C:ribonuclease MRP complex"/>
    <property type="evidence" value="ECO:0007669"/>
    <property type="project" value="InterPro"/>
</dbReference>
<reference evidence="8" key="2">
    <citation type="submission" date="2024-08" db="UniProtKB">
        <authorList>
            <consortium name="EnsemblMetazoa"/>
        </authorList>
    </citation>
    <scope>IDENTIFICATION</scope>
</reference>
<dbReference type="InterPro" id="IPR055079">
    <property type="entry name" value="POP1_C"/>
</dbReference>
<sequence length="747" mass="85669">MDSTGPSGRQVSLPSAINLSTFTAARMKEIKAMRKALSENAGTKMAFQKLPKHMRRRAMSHVVKRLPRRLREIHFNQMKKSGLPPKTSKLSRKHRRRPLNLKCEYSRRQRRVKWLDTHIWHAKRFHMVEKWGFKLPKQPCDKSFRACYRATTQHCLVQDLSYIRCIEIAGAYPSIISKLAKVTDSKIGLTFSATCFCEGKKFGTLTIFDPDCTNSMRKAIGEVDFFWDQPKSEKRTLWVFVHPAYYARILELFVGLFEIDLSLEENVNKSGGVIVKELQYDLGKFRLTGPLSTAILKHALRTPILNENCKNLPPWINSESMDIFNEQNQAFADLTNVNCLPPNMVLAVVVQDPRMVWPQKRTKATLDDIQTLEDIDIETFQKNLSFSPLLVDSFRNFVQYFKMSNAQIVEMRKSSLVPGLELPGEQQSVIPIILLWRVGNRTSNNNGYGSGWDVIVPSVWSQAFFMSFVMWGGRVGGLRETESIAFEKSQCDLLYPDTTAGEQEEHVLTDTYRDTFFRLPPNKRTNFNKFAIASPFSFNWKLLISDWSGQHCSTFFVLRDRLVLKEIQKFLTGGVAAPLLPDNCLIPVKLLTEKKGVCSRFGLICTIEEGTSRDEIVEPMHKDLLAQKRKALRQEHKSLLQKLRRRRKRCRKLKKPSSPTDIDILTTYRHKMRSLWLPEPKTIRYSCIRPVIGFIKHGAFSFTFGQSKGLGYIAGSALTSLTAKNKVLIRNPNSQKYKAAVLDIVVE</sequence>
<keyword evidence="9" id="KW-1185">Reference proteome</keyword>
<dbReference type="RefSeq" id="XP_019766422.1">
    <property type="nucleotide sequence ID" value="XM_019910863.2"/>
</dbReference>
<evidence type="ECO:0000313" key="8">
    <source>
        <dbReference type="EnsemblMetazoa" id="XP_019766422.1"/>
    </source>
</evidence>
<feature type="domain" description="POP1 C-terminal" evidence="7">
    <location>
        <begin position="584"/>
        <end position="746"/>
    </location>
</feature>
<dbReference type="InterPro" id="IPR012590">
    <property type="entry name" value="POPLD_dom"/>
</dbReference>
<dbReference type="InterPro" id="IPR009723">
    <property type="entry name" value="Pop1_N"/>
</dbReference>
<dbReference type="KEGG" id="dpa:109541872"/>
<dbReference type="PANTHER" id="PTHR22731:SF3">
    <property type="entry name" value="RIBONUCLEASES P_MRP PROTEIN SUBUNIT POP1"/>
    <property type="match status" value="1"/>
</dbReference>
<evidence type="ECO:0000259" key="6">
    <source>
        <dbReference type="Pfam" id="PF08170"/>
    </source>
</evidence>
<evidence type="ECO:0000256" key="1">
    <source>
        <dbReference type="ARBA" id="ARBA00004123"/>
    </source>
</evidence>
<feature type="domain" description="Pop1 N-terminal" evidence="5">
    <location>
        <begin position="22"/>
        <end position="96"/>
    </location>
</feature>
<dbReference type="Proteomes" id="UP000019118">
    <property type="component" value="Unassembled WGS sequence"/>
</dbReference>
<feature type="domain" description="POPLD" evidence="6">
    <location>
        <begin position="451"/>
        <end position="540"/>
    </location>
</feature>
<dbReference type="CTD" id="10940"/>
<dbReference type="GO" id="GO:0001682">
    <property type="term" value="P:tRNA 5'-leader removal"/>
    <property type="evidence" value="ECO:0007669"/>
    <property type="project" value="InterPro"/>
</dbReference>
<protein>
    <submittedName>
        <fullName evidence="8">Uncharacterized protein</fullName>
    </submittedName>
</protein>
<evidence type="ECO:0000259" key="5">
    <source>
        <dbReference type="Pfam" id="PF06978"/>
    </source>
</evidence>
<keyword evidence="4" id="KW-0175">Coiled coil</keyword>
<keyword evidence="3" id="KW-0539">Nucleus</keyword>
<name>A0AAR5PZN9_DENPD</name>
<evidence type="ECO:0000313" key="9">
    <source>
        <dbReference type="Proteomes" id="UP000019118"/>
    </source>
</evidence>
<evidence type="ECO:0000259" key="7">
    <source>
        <dbReference type="Pfam" id="PF22770"/>
    </source>
</evidence>
<dbReference type="Pfam" id="PF08170">
    <property type="entry name" value="POPLD"/>
    <property type="match status" value="1"/>
</dbReference>
<keyword evidence="2" id="KW-0819">tRNA processing</keyword>
<evidence type="ECO:0000256" key="3">
    <source>
        <dbReference type="ARBA" id="ARBA00023242"/>
    </source>
</evidence>
<dbReference type="Pfam" id="PF06978">
    <property type="entry name" value="POP1_N"/>
    <property type="match status" value="2"/>
</dbReference>
<dbReference type="PANTHER" id="PTHR22731">
    <property type="entry name" value="RIBONUCLEASES P/MRP PROTEIN SUBUNIT POP1"/>
    <property type="match status" value="1"/>
</dbReference>
<proteinExistence type="predicted"/>
<feature type="domain" description="Pop1 N-terminal" evidence="5">
    <location>
        <begin position="100"/>
        <end position="170"/>
    </location>
</feature>
<evidence type="ECO:0000256" key="2">
    <source>
        <dbReference type="ARBA" id="ARBA00022694"/>
    </source>
</evidence>
<dbReference type="GeneID" id="109541872"/>
<comment type="subcellular location">
    <subcellularLocation>
        <location evidence="1">Nucleus</location>
    </subcellularLocation>
</comment>
<accession>A0AAR5PZN9</accession>
<dbReference type="GO" id="GO:0005655">
    <property type="term" value="C:nucleolar ribonuclease P complex"/>
    <property type="evidence" value="ECO:0007669"/>
    <property type="project" value="InterPro"/>
</dbReference>
<feature type="coiled-coil region" evidence="4">
    <location>
        <begin position="622"/>
        <end position="653"/>
    </location>
</feature>
<evidence type="ECO:0000256" key="4">
    <source>
        <dbReference type="SAM" id="Coils"/>
    </source>
</evidence>
<dbReference type="Pfam" id="PF22770">
    <property type="entry name" value="POP1_C"/>
    <property type="match status" value="1"/>
</dbReference>
<dbReference type="AlphaFoldDB" id="A0AAR5PZN9"/>
<reference evidence="9" key="1">
    <citation type="journal article" date="2013" name="Genome Biol.">
        <title>Draft genome of the mountain pine beetle, Dendroctonus ponderosae Hopkins, a major forest pest.</title>
        <authorList>
            <person name="Keeling C.I."/>
            <person name="Yuen M.M."/>
            <person name="Liao N.Y."/>
            <person name="Docking T.R."/>
            <person name="Chan S.K."/>
            <person name="Taylor G.A."/>
            <person name="Palmquist D.L."/>
            <person name="Jackman S.D."/>
            <person name="Nguyen A."/>
            <person name="Li M."/>
            <person name="Henderson H."/>
            <person name="Janes J.K."/>
            <person name="Zhao Y."/>
            <person name="Pandoh P."/>
            <person name="Moore R."/>
            <person name="Sperling F.A."/>
            <person name="Huber D.P."/>
            <person name="Birol I."/>
            <person name="Jones S.J."/>
            <person name="Bohlmann J."/>
        </authorList>
    </citation>
    <scope>NUCLEOTIDE SEQUENCE</scope>
</reference>